<reference evidence="1 2" key="1">
    <citation type="submission" date="2022-08" db="EMBL/GenBank/DDBJ databases">
        <title>Bacterial and archaeal communities from various locations to study Microbial Dark Matter (Phase II).</title>
        <authorList>
            <person name="Stepanauskas R."/>
        </authorList>
    </citation>
    <scope>NUCLEOTIDE SEQUENCE [LARGE SCALE GENOMIC DNA]</scope>
    <source>
        <strain evidence="1 2">PD1</strain>
    </source>
</reference>
<gene>
    <name evidence="1" type="ORF">M2350_000049</name>
</gene>
<evidence type="ECO:0000313" key="1">
    <source>
        <dbReference type="EMBL" id="MCS3917652.1"/>
    </source>
</evidence>
<dbReference type="Proteomes" id="UP001204798">
    <property type="component" value="Unassembled WGS sequence"/>
</dbReference>
<evidence type="ECO:0000313" key="2">
    <source>
        <dbReference type="Proteomes" id="UP001204798"/>
    </source>
</evidence>
<accession>A0ABT2EIA4</accession>
<dbReference type="EMBL" id="JANUCP010000001">
    <property type="protein sequence ID" value="MCS3917652.1"/>
    <property type="molecule type" value="Genomic_DNA"/>
</dbReference>
<evidence type="ECO:0008006" key="3">
    <source>
        <dbReference type="Google" id="ProtNLM"/>
    </source>
</evidence>
<sequence>MAQRCLRFPALPVSRAKILIAVYTMSYDATKPFSEERYRLTITGFGGMPRQVHLYDPLRDKVVPVKLLMRARNKLAVEVPVMDYPRLLVVAL</sequence>
<comment type="caution">
    <text evidence="1">The sequence shown here is derived from an EMBL/GenBank/DDBJ whole genome shotgun (WGS) entry which is preliminary data.</text>
</comment>
<organism evidence="1 2">
    <name type="scientific">Candidatus Fervidibacter sacchari</name>
    <dbReference type="NCBI Taxonomy" id="1448929"/>
    <lineage>
        <taxon>Bacteria</taxon>
        <taxon>Candidatus Fervidibacterota</taxon>
        <taxon>Candidatus Fervidibacter</taxon>
    </lineage>
</organism>
<name>A0ABT2EIA4_9BACT</name>
<proteinExistence type="predicted"/>
<keyword evidence="2" id="KW-1185">Reference proteome</keyword>
<protein>
    <recommendedName>
        <fullName evidence="3">WYL domain-containing protein</fullName>
    </recommendedName>
</protein>